<dbReference type="PANTHER" id="PTHR36439">
    <property type="entry name" value="BLL4334 PROTEIN"/>
    <property type="match status" value="1"/>
</dbReference>
<dbReference type="Pfam" id="PF08002">
    <property type="entry name" value="DUF1697"/>
    <property type="match status" value="1"/>
</dbReference>
<dbReference type="eggNOG" id="COG3797">
    <property type="taxonomic scope" value="Bacteria"/>
</dbReference>
<organism evidence="1 2">
    <name type="scientific">Lachnoanaerobaculum saburreum F0468</name>
    <dbReference type="NCBI Taxonomy" id="1095750"/>
    <lineage>
        <taxon>Bacteria</taxon>
        <taxon>Bacillati</taxon>
        <taxon>Bacillota</taxon>
        <taxon>Clostridia</taxon>
        <taxon>Lachnospirales</taxon>
        <taxon>Lachnospiraceae</taxon>
        <taxon>Lachnoanaerobaculum</taxon>
    </lineage>
</organism>
<dbReference type="EMBL" id="AJGH01000131">
    <property type="protein sequence ID" value="EIC94553.1"/>
    <property type="molecule type" value="Genomic_DNA"/>
</dbReference>
<accession>I0R4E5</accession>
<protein>
    <submittedName>
        <fullName evidence="1">PF08002 family protein</fullName>
    </submittedName>
</protein>
<dbReference type="PATRIC" id="fig|1095750.3.peg.2629"/>
<dbReference type="Gene3D" id="3.30.70.1260">
    <property type="entry name" value="bacterial protein sp0830 like"/>
    <property type="match status" value="1"/>
</dbReference>
<dbReference type="Proteomes" id="UP000005039">
    <property type="component" value="Unassembled WGS sequence"/>
</dbReference>
<dbReference type="PANTHER" id="PTHR36439:SF1">
    <property type="entry name" value="DUF1697 DOMAIN-CONTAINING PROTEIN"/>
    <property type="match status" value="1"/>
</dbReference>
<sequence>MRYILLLRGINVGGKNKVSMSDLKVLLSELGFEDVDSYINSGNLFFSSVESYESCISKIKHLLETNFDFSIPFTLISKEEYLKEKESLPKWWYQEIARRDVLFFSYDLDRSKIFDFIDKSTFYNEIVYIGKNAVFWGKYDESEYMKTTYHKKLIKQEFYKQVTIRNGNTFEKIAEILEK</sequence>
<dbReference type="RefSeq" id="WP_008755070.1">
    <property type="nucleotide sequence ID" value="NZ_AJGH01000131.1"/>
</dbReference>
<comment type="caution">
    <text evidence="1">The sequence shown here is derived from an EMBL/GenBank/DDBJ whole genome shotgun (WGS) entry which is preliminary data.</text>
</comment>
<gene>
    <name evidence="1" type="ORF">HMPREF9970_1427</name>
</gene>
<proteinExistence type="predicted"/>
<dbReference type="SUPFAM" id="SSF160379">
    <property type="entry name" value="SP0830-like"/>
    <property type="match status" value="1"/>
</dbReference>
<reference evidence="1 2" key="1">
    <citation type="submission" date="2012-03" db="EMBL/GenBank/DDBJ databases">
        <authorList>
            <person name="Durkin A.S."/>
            <person name="McCorrison J."/>
            <person name="Torralba M."/>
            <person name="Gillis M."/>
            <person name="Methe B."/>
            <person name="Sutton G."/>
            <person name="Nelson K.E."/>
        </authorList>
    </citation>
    <scope>NUCLEOTIDE SEQUENCE [LARGE SCALE GENOMIC DNA]</scope>
    <source>
        <strain evidence="1 2">F0468</strain>
    </source>
</reference>
<dbReference type="InterPro" id="IPR012545">
    <property type="entry name" value="DUF1697"/>
</dbReference>
<keyword evidence="2" id="KW-1185">Reference proteome</keyword>
<dbReference type="PIRSF" id="PIRSF008502">
    <property type="entry name" value="UCP008502"/>
    <property type="match status" value="1"/>
</dbReference>
<evidence type="ECO:0000313" key="1">
    <source>
        <dbReference type="EMBL" id="EIC94553.1"/>
    </source>
</evidence>
<dbReference type="Gene3D" id="3.30.70.1280">
    <property type="entry name" value="SP0830-like domains"/>
    <property type="match status" value="1"/>
</dbReference>
<name>I0R4E5_9FIRM</name>
<dbReference type="OrthoDB" id="9806494at2"/>
<evidence type="ECO:0000313" key="2">
    <source>
        <dbReference type="Proteomes" id="UP000005039"/>
    </source>
</evidence>
<dbReference type="AlphaFoldDB" id="I0R4E5"/>